<name>A0A1I6EA58_9FIRM</name>
<dbReference type="Proteomes" id="UP000199584">
    <property type="component" value="Unassembled WGS sequence"/>
</dbReference>
<evidence type="ECO:0000313" key="2">
    <source>
        <dbReference type="Proteomes" id="UP000199584"/>
    </source>
</evidence>
<accession>A0A1I6EA58</accession>
<reference evidence="2" key="1">
    <citation type="submission" date="2016-10" db="EMBL/GenBank/DDBJ databases">
        <authorList>
            <person name="Varghese N."/>
            <person name="Submissions S."/>
        </authorList>
    </citation>
    <scope>NUCLEOTIDE SEQUENCE [LARGE SCALE GENOMIC DNA]</scope>
    <source>
        <strain evidence="2">DSM 3669</strain>
    </source>
</reference>
<sequence length="181" mass="20421">MEKDLKNQDIKIVYISKSKSKVLEAKSGSTTTYIVLVDPIKINDLSDKKKIKKITDKDKEAKIVGNRTYFTFVDDLEKAKKMADSAPTSDSNTSGEVSTEPIDYFWHYSYIEDYYSGGVLNYHTHLTPTDVAYVRDVGIAIADTLSAVLVATGGVTGPVWRCAWRYSNYCNTQLFPIYNQF</sequence>
<protein>
    <submittedName>
        <fullName evidence="1">Uncharacterized protein</fullName>
    </submittedName>
</protein>
<dbReference type="AlphaFoldDB" id="A0A1I6EA58"/>
<organism evidence="1 2">
    <name type="scientific">Desulfoscipio geothermicus DSM 3669</name>
    <dbReference type="NCBI Taxonomy" id="1121426"/>
    <lineage>
        <taxon>Bacteria</taxon>
        <taxon>Bacillati</taxon>
        <taxon>Bacillota</taxon>
        <taxon>Clostridia</taxon>
        <taxon>Eubacteriales</taxon>
        <taxon>Desulfallaceae</taxon>
        <taxon>Desulfoscipio</taxon>
    </lineage>
</organism>
<evidence type="ECO:0000313" key="1">
    <source>
        <dbReference type="EMBL" id="SFR14624.1"/>
    </source>
</evidence>
<keyword evidence="2" id="KW-1185">Reference proteome</keyword>
<dbReference type="EMBL" id="FOYM01000032">
    <property type="protein sequence ID" value="SFR14624.1"/>
    <property type="molecule type" value="Genomic_DNA"/>
</dbReference>
<gene>
    <name evidence="1" type="ORF">SAMN05660706_13242</name>
</gene>
<proteinExistence type="predicted"/>
<dbReference type="RefSeq" id="WP_092486641.1">
    <property type="nucleotide sequence ID" value="NZ_FOYM01000032.1"/>
</dbReference>